<reference evidence="12 13" key="1">
    <citation type="submission" date="2015-08" db="EMBL/GenBank/DDBJ databases">
        <title>The genome of the Asian arowana (Scleropages formosus).</title>
        <authorList>
            <person name="Tan M.H."/>
            <person name="Gan H.M."/>
            <person name="Croft L.J."/>
            <person name="Austin C.M."/>
        </authorList>
    </citation>
    <scope>NUCLEOTIDE SEQUENCE [LARGE SCALE GENOMIC DNA]</scope>
    <source>
        <strain evidence="12">Aro1</strain>
    </source>
</reference>
<dbReference type="GO" id="GO:0005741">
    <property type="term" value="C:mitochondrial outer membrane"/>
    <property type="evidence" value="ECO:0007669"/>
    <property type="project" value="UniProtKB-SubCell"/>
</dbReference>
<keyword evidence="6 9" id="KW-0496">Mitochondrion</keyword>
<comment type="similarity">
    <text evidence="1 9">Belongs to the Tango11 family.</text>
</comment>
<proteinExistence type="inferred from homology"/>
<dbReference type="GO" id="GO:0090314">
    <property type="term" value="P:positive regulation of protein targeting to membrane"/>
    <property type="evidence" value="ECO:0007669"/>
    <property type="project" value="UniProtKB-UniRule"/>
</dbReference>
<evidence type="ECO:0000256" key="5">
    <source>
        <dbReference type="ARBA" id="ARBA00023054"/>
    </source>
</evidence>
<comment type="subcellular location">
    <subcellularLocation>
        <location evidence="9">Mitochondrion outer membrane</location>
        <topology evidence="9">Single-pass type IV membrane protein</topology>
    </subcellularLocation>
    <subcellularLocation>
        <location evidence="9">Peroxisome</location>
    </subcellularLocation>
</comment>
<keyword evidence="4" id="KW-1133">Transmembrane helix</keyword>
<dbReference type="AlphaFoldDB" id="A0A0P7UMU0"/>
<dbReference type="GO" id="GO:0000266">
    <property type="term" value="P:mitochondrial fission"/>
    <property type="evidence" value="ECO:0007669"/>
    <property type="project" value="UniProtKB-UniRule"/>
</dbReference>
<evidence type="ECO:0000256" key="8">
    <source>
        <dbReference type="ARBA" id="ARBA00023140"/>
    </source>
</evidence>
<feature type="domain" description="Mff-like" evidence="11">
    <location>
        <begin position="17"/>
        <end position="64"/>
    </location>
</feature>
<evidence type="ECO:0000256" key="1">
    <source>
        <dbReference type="ARBA" id="ARBA00009806"/>
    </source>
</evidence>
<dbReference type="Proteomes" id="UP000034805">
    <property type="component" value="Unassembled WGS sequence"/>
</dbReference>
<evidence type="ECO:0000256" key="4">
    <source>
        <dbReference type="ARBA" id="ARBA00022989"/>
    </source>
</evidence>
<evidence type="ECO:0000256" key="6">
    <source>
        <dbReference type="ARBA" id="ARBA00023128"/>
    </source>
</evidence>
<dbReference type="InterPro" id="IPR008518">
    <property type="entry name" value="Mff/Tango-11"/>
</dbReference>
<dbReference type="PANTHER" id="PTHR16501">
    <property type="entry name" value="TRANSPORT AND GOLGI ORGANIZATION PROTEIN 11"/>
    <property type="match status" value="1"/>
</dbReference>
<evidence type="ECO:0000256" key="7">
    <source>
        <dbReference type="ARBA" id="ARBA00023136"/>
    </source>
</evidence>
<dbReference type="PANTHER" id="PTHR16501:SF16">
    <property type="entry name" value="MITOCHONDRIAL FISSION FACTOR"/>
    <property type="match status" value="1"/>
</dbReference>
<evidence type="ECO:0000313" key="13">
    <source>
        <dbReference type="Proteomes" id="UP000034805"/>
    </source>
</evidence>
<evidence type="ECO:0000259" key="11">
    <source>
        <dbReference type="Pfam" id="PF05644"/>
    </source>
</evidence>
<organism evidence="12 13">
    <name type="scientific">Scleropages formosus</name>
    <name type="common">Asian bonytongue</name>
    <name type="synonym">Osteoglossum formosum</name>
    <dbReference type="NCBI Taxonomy" id="113540"/>
    <lineage>
        <taxon>Eukaryota</taxon>
        <taxon>Metazoa</taxon>
        <taxon>Chordata</taxon>
        <taxon>Craniata</taxon>
        <taxon>Vertebrata</taxon>
        <taxon>Euteleostomi</taxon>
        <taxon>Actinopterygii</taxon>
        <taxon>Neopterygii</taxon>
        <taxon>Teleostei</taxon>
        <taxon>Osteoglossocephala</taxon>
        <taxon>Osteoglossomorpha</taxon>
        <taxon>Osteoglossiformes</taxon>
        <taxon>Osteoglossidae</taxon>
        <taxon>Scleropages</taxon>
    </lineage>
</organism>
<sequence length="133" mass="14617">MASPAFLDTSLPGHGSDQQFTEVISQQMRVPEHLRVGLGPQGDEQTKPEDMTLIYRMHIPNRLSLADAPDLNPRPLFSTPSGRSFPTHAATAWDSPSSEPLSPLRRSYSDQTFGRSPPVTPTLSKQMLHAPSL</sequence>
<gene>
    <name evidence="12" type="ORF">Z043_111040</name>
</gene>
<dbReference type="GO" id="GO:0006626">
    <property type="term" value="P:protein targeting to mitochondrion"/>
    <property type="evidence" value="ECO:0007669"/>
    <property type="project" value="TreeGrafter"/>
</dbReference>
<feature type="region of interest" description="Disordered" evidence="10">
    <location>
        <begin position="66"/>
        <end position="133"/>
    </location>
</feature>
<evidence type="ECO:0000256" key="3">
    <source>
        <dbReference type="ARBA" id="ARBA00022787"/>
    </source>
</evidence>
<evidence type="ECO:0000256" key="2">
    <source>
        <dbReference type="ARBA" id="ARBA00022692"/>
    </source>
</evidence>
<feature type="compositionally biased region" description="Low complexity" evidence="10">
    <location>
        <begin position="95"/>
        <end position="106"/>
    </location>
</feature>
<comment type="caution">
    <text evidence="12">The sequence shown here is derived from an EMBL/GenBank/DDBJ whole genome shotgun (WGS) entry which is preliminary data.</text>
</comment>
<dbReference type="GO" id="GO:0090141">
    <property type="term" value="P:positive regulation of mitochondrial fission"/>
    <property type="evidence" value="ECO:0007669"/>
    <property type="project" value="UniProtKB-UniRule"/>
</dbReference>
<keyword evidence="5" id="KW-0175">Coiled coil</keyword>
<keyword evidence="3 9" id="KW-1000">Mitochondrion outer membrane</keyword>
<evidence type="ECO:0000256" key="10">
    <source>
        <dbReference type="SAM" id="MobiDB-lite"/>
    </source>
</evidence>
<keyword evidence="8 9" id="KW-0576">Peroxisome</keyword>
<protein>
    <recommendedName>
        <fullName evidence="9">Mitochondrial fission factor</fullName>
    </recommendedName>
</protein>
<dbReference type="InterPro" id="IPR039433">
    <property type="entry name" value="Mff-like_dom"/>
</dbReference>
<comment type="function">
    <text evidence="9">Plays a role in mitochondrial and peroxisomal fission. Promotes the recruitment and association of the fission mediator dynamin-related protein 1 (DNM1L) to the mitochondrial surface.</text>
</comment>
<accession>A0A0P7UMU0</accession>
<dbReference type="EMBL" id="JARO02003605">
    <property type="protein sequence ID" value="KPP70154.1"/>
    <property type="molecule type" value="Genomic_DNA"/>
</dbReference>
<dbReference type="GO" id="GO:0005777">
    <property type="term" value="C:peroxisome"/>
    <property type="evidence" value="ECO:0007669"/>
    <property type="project" value="UniProtKB-SubCell"/>
</dbReference>
<evidence type="ECO:0000256" key="9">
    <source>
        <dbReference type="RuleBase" id="RU368040"/>
    </source>
</evidence>
<evidence type="ECO:0000313" key="12">
    <source>
        <dbReference type="EMBL" id="KPP70154.1"/>
    </source>
</evidence>
<keyword evidence="7" id="KW-0472">Membrane</keyword>
<name>A0A0P7UMU0_SCLFO</name>
<keyword evidence="2" id="KW-0812">Transmembrane</keyword>
<dbReference type="Pfam" id="PF05644">
    <property type="entry name" value="Miff"/>
    <property type="match status" value="1"/>
</dbReference>